<feature type="transmembrane region" description="Helical" evidence="7">
    <location>
        <begin position="412"/>
        <end position="433"/>
    </location>
</feature>
<dbReference type="PANTHER" id="PTHR23511">
    <property type="entry name" value="SYNAPTIC VESICLE GLYCOPROTEIN 2"/>
    <property type="match status" value="1"/>
</dbReference>
<dbReference type="RefSeq" id="XP_030977796.1">
    <property type="nucleotide sequence ID" value="XM_031129252.1"/>
</dbReference>
<evidence type="ECO:0000256" key="2">
    <source>
        <dbReference type="ARBA" id="ARBA00022448"/>
    </source>
</evidence>
<dbReference type="KEGG" id="pgri:PgNI_09265"/>
<accession>A0A6P8ASB1</accession>
<reference evidence="10" key="3">
    <citation type="submission" date="2025-08" db="UniProtKB">
        <authorList>
            <consortium name="RefSeq"/>
        </authorList>
    </citation>
    <scope>IDENTIFICATION</scope>
    <source>
        <strain evidence="10">NI907</strain>
    </source>
</reference>
<keyword evidence="3 7" id="KW-0812">Transmembrane</keyword>
<dbReference type="Proteomes" id="UP000515153">
    <property type="component" value="Unplaced"/>
</dbReference>
<comment type="subcellular location">
    <subcellularLocation>
        <location evidence="1">Membrane</location>
        <topology evidence="1">Multi-pass membrane protein</topology>
    </subcellularLocation>
</comment>
<dbReference type="InterPro" id="IPR011701">
    <property type="entry name" value="MFS"/>
</dbReference>
<dbReference type="PANTHER" id="PTHR23511:SF3">
    <property type="entry name" value="MAJOR FACILITATOR SUPERFAMILY (MFS) PROFILE DOMAIN-CONTAINING PROTEIN"/>
    <property type="match status" value="1"/>
</dbReference>
<feature type="transmembrane region" description="Helical" evidence="7">
    <location>
        <begin position="255"/>
        <end position="274"/>
    </location>
</feature>
<organism evidence="9 10">
    <name type="scientific">Pyricularia grisea</name>
    <name type="common">Crabgrass-specific blast fungus</name>
    <name type="synonym">Magnaporthe grisea</name>
    <dbReference type="NCBI Taxonomy" id="148305"/>
    <lineage>
        <taxon>Eukaryota</taxon>
        <taxon>Fungi</taxon>
        <taxon>Dikarya</taxon>
        <taxon>Ascomycota</taxon>
        <taxon>Pezizomycotina</taxon>
        <taxon>Sordariomycetes</taxon>
        <taxon>Sordariomycetidae</taxon>
        <taxon>Magnaporthales</taxon>
        <taxon>Pyriculariaceae</taxon>
        <taxon>Pyricularia</taxon>
    </lineage>
</organism>
<dbReference type="Gene3D" id="1.20.1250.20">
    <property type="entry name" value="MFS general substrate transporter like domains"/>
    <property type="match status" value="1"/>
</dbReference>
<evidence type="ECO:0000256" key="6">
    <source>
        <dbReference type="SAM" id="MobiDB-lite"/>
    </source>
</evidence>
<reference evidence="10" key="1">
    <citation type="journal article" date="2019" name="Mol. Biol. Evol.">
        <title>Blast fungal genomes show frequent chromosomal changes, gene gains and losses, and effector gene turnover.</title>
        <authorList>
            <person name="Gomez Luciano L.B."/>
            <person name="Jason Tsai I."/>
            <person name="Chuma I."/>
            <person name="Tosa Y."/>
            <person name="Chen Y.H."/>
            <person name="Li J.Y."/>
            <person name="Li M.Y."/>
            <person name="Jade Lu M.Y."/>
            <person name="Nakayashiki H."/>
            <person name="Li W.H."/>
        </authorList>
    </citation>
    <scope>NUCLEOTIDE SEQUENCE</scope>
    <source>
        <strain evidence="10">NI907</strain>
    </source>
</reference>
<feature type="transmembrane region" description="Helical" evidence="7">
    <location>
        <begin position="61"/>
        <end position="78"/>
    </location>
</feature>
<feature type="transmembrane region" description="Helical" evidence="7">
    <location>
        <begin position="200"/>
        <end position="223"/>
    </location>
</feature>
<evidence type="ECO:0000313" key="9">
    <source>
        <dbReference type="Proteomes" id="UP000515153"/>
    </source>
</evidence>
<evidence type="ECO:0000313" key="10">
    <source>
        <dbReference type="RefSeq" id="XP_030977796.1"/>
    </source>
</evidence>
<gene>
    <name evidence="10" type="ORF">PgNI_09265</name>
</gene>
<evidence type="ECO:0000259" key="8">
    <source>
        <dbReference type="PROSITE" id="PS50850"/>
    </source>
</evidence>
<reference evidence="10" key="2">
    <citation type="submission" date="2019-10" db="EMBL/GenBank/DDBJ databases">
        <authorList>
            <consortium name="NCBI Genome Project"/>
        </authorList>
    </citation>
    <scope>NUCLEOTIDE SEQUENCE</scope>
    <source>
        <strain evidence="10">NI907</strain>
    </source>
</reference>
<dbReference type="GO" id="GO:0016020">
    <property type="term" value="C:membrane"/>
    <property type="evidence" value="ECO:0007669"/>
    <property type="project" value="UniProtKB-SubCell"/>
</dbReference>
<proteinExistence type="predicted"/>
<feature type="transmembrane region" description="Helical" evidence="7">
    <location>
        <begin position="367"/>
        <end position="392"/>
    </location>
</feature>
<keyword evidence="9" id="KW-1185">Reference proteome</keyword>
<dbReference type="AlphaFoldDB" id="A0A6P8ASB1"/>
<dbReference type="SUPFAM" id="SSF103473">
    <property type="entry name" value="MFS general substrate transporter"/>
    <property type="match status" value="1"/>
</dbReference>
<name>A0A6P8ASB1_PYRGI</name>
<keyword evidence="2" id="KW-0813">Transport</keyword>
<dbReference type="Pfam" id="PF07690">
    <property type="entry name" value="MFS_1"/>
    <property type="match status" value="1"/>
</dbReference>
<evidence type="ECO:0000256" key="3">
    <source>
        <dbReference type="ARBA" id="ARBA00022692"/>
    </source>
</evidence>
<dbReference type="InterPro" id="IPR036259">
    <property type="entry name" value="MFS_trans_sf"/>
</dbReference>
<evidence type="ECO:0000256" key="1">
    <source>
        <dbReference type="ARBA" id="ARBA00004141"/>
    </source>
</evidence>
<feature type="transmembrane region" description="Helical" evidence="7">
    <location>
        <begin position="440"/>
        <end position="457"/>
    </location>
</feature>
<dbReference type="PROSITE" id="PS50850">
    <property type="entry name" value="MFS"/>
    <property type="match status" value="1"/>
</dbReference>
<dbReference type="GeneID" id="41964160"/>
<feature type="domain" description="Major facilitator superfamily (MFS) profile" evidence="8">
    <location>
        <begin position="65"/>
        <end position="550"/>
    </location>
</feature>
<feature type="transmembrane region" description="Helical" evidence="7">
    <location>
        <begin position="167"/>
        <end position="193"/>
    </location>
</feature>
<dbReference type="InterPro" id="IPR020846">
    <property type="entry name" value="MFS_dom"/>
</dbReference>
<dbReference type="GO" id="GO:0022857">
    <property type="term" value="F:transmembrane transporter activity"/>
    <property type="evidence" value="ECO:0007669"/>
    <property type="project" value="InterPro"/>
</dbReference>
<feature type="transmembrane region" description="Helical" evidence="7">
    <location>
        <begin position="527"/>
        <end position="550"/>
    </location>
</feature>
<feature type="transmembrane region" description="Helical" evidence="7">
    <location>
        <begin position="503"/>
        <end position="521"/>
    </location>
</feature>
<evidence type="ECO:0000256" key="4">
    <source>
        <dbReference type="ARBA" id="ARBA00022989"/>
    </source>
</evidence>
<keyword evidence="5 7" id="KW-0472">Membrane</keyword>
<evidence type="ECO:0000256" key="5">
    <source>
        <dbReference type="ARBA" id="ARBA00023136"/>
    </source>
</evidence>
<feature type="transmembrane region" description="Helical" evidence="7">
    <location>
        <begin position="141"/>
        <end position="161"/>
    </location>
</feature>
<keyword evidence="4 7" id="KW-1133">Transmembrane helix</keyword>
<sequence>MENSKVANVREGGSGSSIDEAPINRHGTPDGYDSEMEGLTIYEKKALLVNRELAAQGMGRYQWMVFLLCGFGYFLDLLPPTGYRPLISNRWAQAFGLILPSIKQEFGFSAVDSGNLSTAFNAGLTAGALFWGVVTDIIGRYWAFNFTVLIASIFGICLGAPDSYNGVLVLAAFVGIGVGGNVPIDTTICLELLPRGKRWLLPTLSVFQPLGVIVCSAITYGFIPNYSCATDLESCKNVPNGQACCSKQDNWGWRYTMFTIGSITIAAFIGRFFLFKFKESPKFLLFRGRDADAVEVLQYIAKFNKVPCTISIESFENLDGDDDPSPGVEGREGRIVLGSGERQKDLSLFQKFKFEMSRLKVLFSSPVMAWLTICVFLVYCFDYFAFSISGAFLPTILRNRGTELGLGLQWTYLSYIYIKLFGIPGVLAGTTIYKWRRLSMVVSSALFGGMLFAFTAVHDANSYIGISGLVYCFQSMFNAILYGMTPEFFPAPVRGTACGAASFFGRVFGIIAPLVGARVLAVSQNGVLYLAGSSAFVSTIFICLIPARFIGGQSY</sequence>
<evidence type="ECO:0000256" key="7">
    <source>
        <dbReference type="SAM" id="Phobius"/>
    </source>
</evidence>
<feature type="transmembrane region" description="Helical" evidence="7">
    <location>
        <begin position="463"/>
        <end position="482"/>
    </location>
</feature>
<feature type="region of interest" description="Disordered" evidence="6">
    <location>
        <begin position="1"/>
        <end position="31"/>
    </location>
</feature>
<protein>
    <recommendedName>
        <fullName evidence="8">Major facilitator superfamily (MFS) profile domain-containing protein</fullName>
    </recommendedName>
</protein>